<dbReference type="Proteomes" id="UP000253551">
    <property type="component" value="Unassembled WGS sequence"/>
</dbReference>
<evidence type="ECO:0000313" key="1">
    <source>
        <dbReference type="EMBL" id="RCI06522.1"/>
    </source>
</evidence>
<accession>A0A367KXC2</accession>
<keyword evidence="2" id="KW-1185">Reference proteome</keyword>
<dbReference type="OrthoDB" id="2195113at2759"/>
<proteinExistence type="predicted"/>
<dbReference type="AlphaFoldDB" id="A0A367KXC2"/>
<evidence type="ECO:0000313" key="2">
    <source>
        <dbReference type="Proteomes" id="UP000253551"/>
    </source>
</evidence>
<dbReference type="EMBL" id="PJQM01000137">
    <property type="protein sequence ID" value="RCI06522.1"/>
    <property type="molecule type" value="Genomic_DNA"/>
</dbReference>
<comment type="caution">
    <text evidence="1">The sequence shown here is derived from an EMBL/GenBank/DDBJ whole genome shotgun (WGS) entry which is preliminary data.</text>
</comment>
<organism evidence="1 2">
    <name type="scientific">Rhizopus stolonifer</name>
    <name type="common">Rhizopus nigricans</name>
    <dbReference type="NCBI Taxonomy" id="4846"/>
    <lineage>
        <taxon>Eukaryota</taxon>
        <taxon>Fungi</taxon>
        <taxon>Fungi incertae sedis</taxon>
        <taxon>Mucoromycota</taxon>
        <taxon>Mucoromycotina</taxon>
        <taxon>Mucoromycetes</taxon>
        <taxon>Mucorales</taxon>
        <taxon>Mucorineae</taxon>
        <taxon>Rhizopodaceae</taxon>
        <taxon>Rhizopus</taxon>
    </lineage>
</organism>
<sequence length="115" mass="13606">MMAKLRTLRNEYRRNNGKYYASVRQLREYKKEQEQISKNLNWLLCLLYETEIALYDNLAIFLEGFLSLGIKNNVALGVDVSKVEDMFVKRRDEDAFFAAGNKKKQNKKQGNYQKQ</sequence>
<reference evidence="1 2" key="1">
    <citation type="journal article" date="2018" name="G3 (Bethesda)">
        <title>Phylogenetic and Phylogenomic Definition of Rhizopus Species.</title>
        <authorList>
            <person name="Gryganskyi A.P."/>
            <person name="Golan J."/>
            <person name="Dolatabadi S."/>
            <person name="Mondo S."/>
            <person name="Robb S."/>
            <person name="Idnurm A."/>
            <person name="Muszewska A."/>
            <person name="Steczkiewicz K."/>
            <person name="Masonjones S."/>
            <person name="Liao H.L."/>
            <person name="Gajdeczka M.T."/>
            <person name="Anike F."/>
            <person name="Vuek A."/>
            <person name="Anishchenko I.M."/>
            <person name="Voigt K."/>
            <person name="de Hoog G.S."/>
            <person name="Smith M.E."/>
            <person name="Heitman J."/>
            <person name="Vilgalys R."/>
            <person name="Stajich J.E."/>
        </authorList>
    </citation>
    <scope>NUCLEOTIDE SEQUENCE [LARGE SCALE GENOMIC DNA]</scope>
    <source>
        <strain evidence="1 2">LSU 92-RS-03</strain>
    </source>
</reference>
<gene>
    <name evidence="1" type="ORF">CU098_013876</name>
</gene>
<dbReference type="STRING" id="4846.A0A367KXC2"/>
<name>A0A367KXC2_RHIST</name>
<protein>
    <submittedName>
        <fullName evidence="1">Uncharacterized protein</fullName>
    </submittedName>
</protein>